<dbReference type="AlphaFoldDB" id="X1P0C3"/>
<name>X1P0C3_9ZZZZ</name>
<comment type="caution">
    <text evidence="1">The sequence shown here is derived from an EMBL/GenBank/DDBJ whole genome shotgun (WGS) entry which is preliminary data.</text>
</comment>
<evidence type="ECO:0000313" key="1">
    <source>
        <dbReference type="EMBL" id="GAI49757.1"/>
    </source>
</evidence>
<reference evidence="1" key="1">
    <citation type="journal article" date="2014" name="Front. Microbiol.">
        <title>High frequency of phylogenetically diverse reductive dehalogenase-homologous genes in deep subseafloor sedimentary metagenomes.</title>
        <authorList>
            <person name="Kawai M."/>
            <person name="Futagami T."/>
            <person name="Toyoda A."/>
            <person name="Takaki Y."/>
            <person name="Nishi S."/>
            <person name="Hori S."/>
            <person name="Arai W."/>
            <person name="Tsubouchi T."/>
            <person name="Morono Y."/>
            <person name="Uchiyama I."/>
            <person name="Ito T."/>
            <person name="Fujiyama A."/>
            <person name="Inagaki F."/>
            <person name="Takami H."/>
        </authorList>
    </citation>
    <scope>NUCLEOTIDE SEQUENCE</scope>
    <source>
        <strain evidence="1">Expedition CK06-06</strain>
    </source>
</reference>
<sequence length="186" mass="19073">KIVHIYAQEIVPGLRATGFIVGVFVVNEPVVAVPSGATGLVAAVGANFIDIIYGAGTFAVTDTIAGVMSGAIIDGGLALAVGVPGNLQCWIELSPYPSANNNYWPFPNPTTTLYWAAIGGGGGAIVPTVPFVEVSGLAGLPGTLIHTIILPWAIHSPFARLVIQTPIAADLPNAYWICQAILSGKG</sequence>
<gene>
    <name evidence="1" type="ORF">S06H3_56066</name>
</gene>
<accession>X1P0C3</accession>
<proteinExistence type="predicted"/>
<feature type="non-terminal residue" evidence="1">
    <location>
        <position position="1"/>
    </location>
</feature>
<dbReference type="EMBL" id="BARV01036030">
    <property type="protein sequence ID" value="GAI49757.1"/>
    <property type="molecule type" value="Genomic_DNA"/>
</dbReference>
<protein>
    <submittedName>
        <fullName evidence="1">Uncharacterized protein</fullName>
    </submittedName>
</protein>
<organism evidence="1">
    <name type="scientific">marine sediment metagenome</name>
    <dbReference type="NCBI Taxonomy" id="412755"/>
    <lineage>
        <taxon>unclassified sequences</taxon>
        <taxon>metagenomes</taxon>
        <taxon>ecological metagenomes</taxon>
    </lineage>
</organism>